<evidence type="ECO:0000256" key="1">
    <source>
        <dbReference type="SAM" id="Phobius"/>
    </source>
</evidence>
<dbReference type="EMBL" id="JH767248">
    <property type="protein sequence ID" value="EQC25972.1"/>
    <property type="molecule type" value="Genomic_DNA"/>
</dbReference>
<accession>T0R930</accession>
<feature type="transmembrane region" description="Helical" evidence="1">
    <location>
        <begin position="381"/>
        <end position="401"/>
    </location>
</feature>
<feature type="transmembrane region" description="Helical" evidence="1">
    <location>
        <begin position="165"/>
        <end position="186"/>
    </location>
</feature>
<keyword evidence="1" id="KW-1133">Transmembrane helix</keyword>
<dbReference type="Pfam" id="PF06772">
    <property type="entry name" value="LtrA"/>
    <property type="match status" value="1"/>
</dbReference>
<feature type="transmembrane region" description="Helical" evidence="1">
    <location>
        <begin position="310"/>
        <end position="329"/>
    </location>
</feature>
<feature type="transmembrane region" description="Helical" evidence="1">
    <location>
        <begin position="349"/>
        <end position="369"/>
    </location>
</feature>
<keyword evidence="1" id="KW-0472">Membrane</keyword>
<dbReference type="OMA" id="YVAMNID"/>
<feature type="transmembrane region" description="Helical" evidence="1">
    <location>
        <begin position="231"/>
        <end position="254"/>
    </location>
</feature>
<dbReference type="Proteomes" id="UP000030762">
    <property type="component" value="Unassembled WGS sequence"/>
</dbReference>
<feature type="transmembrane region" description="Helical" evidence="1">
    <location>
        <begin position="50"/>
        <end position="72"/>
    </location>
</feature>
<evidence type="ECO:0008006" key="4">
    <source>
        <dbReference type="Google" id="ProtNLM"/>
    </source>
</evidence>
<dbReference type="PANTHER" id="PTHR36840">
    <property type="entry name" value="BLL5714 PROTEIN"/>
    <property type="match status" value="1"/>
</dbReference>
<dbReference type="eggNOG" id="ENOG502SEA8">
    <property type="taxonomic scope" value="Eukaryota"/>
</dbReference>
<organism evidence="2 3">
    <name type="scientific">Saprolegnia diclina (strain VS20)</name>
    <dbReference type="NCBI Taxonomy" id="1156394"/>
    <lineage>
        <taxon>Eukaryota</taxon>
        <taxon>Sar</taxon>
        <taxon>Stramenopiles</taxon>
        <taxon>Oomycota</taxon>
        <taxon>Saprolegniomycetes</taxon>
        <taxon>Saprolegniales</taxon>
        <taxon>Saprolegniaceae</taxon>
        <taxon>Saprolegnia</taxon>
    </lineage>
</organism>
<dbReference type="VEuPathDB" id="FungiDB:SDRG_16190"/>
<name>T0R930_SAPDV</name>
<sequence>MLRTFYGDTVLSADWTGEYEEKSAQWFELFLDLIMVAACSNVAEGLKDDLSLRGAAAFVLLCLMYASSWHLYTHFNARFSESSLLHYGFLYVLLIGLSGMVLSSEPGRGFTIGLLCIRAALFCMNLSVFWSLPHVRGKAGADMSMGLVAMTLFGIALWIDRPSVTIGVYLASLFLETFLGVALVRFAKRPGTYVAMNIDHVNEREGCLVMVALGESVVSTVINSRGTDLPLAYYIAMSLSLLIIFALAIFYFATKPPRAMHAMRRSIGAGFTYSILHYLLLPTLLAIGVGTKLVSDAVRHDQELSPTSLWVLYGSISLALLIMLLVRLLHYGGRQPAPTDPLLVQRIKYVWWGVCALSPICPPIVAGILEAVASDGGVDPIMALACAAAIILSWLVSETAVMHSLRALGYGYSEALHATANLESRAPLLVVKH</sequence>
<evidence type="ECO:0000313" key="2">
    <source>
        <dbReference type="EMBL" id="EQC25972.1"/>
    </source>
</evidence>
<gene>
    <name evidence="2" type="ORF">SDRG_16190</name>
</gene>
<dbReference type="AlphaFoldDB" id="T0R930"/>
<reference evidence="2 3" key="1">
    <citation type="submission" date="2012-04" db="EMBL/GenBank/DDBJ databases">
        <title>The Genome Sequence of Saprolegnia declina VS20.</title>
        <authorList>
            <consortium name="The Broad Institute Genome Sequencing Platform"/>
            <person name="Russ C."/>
            <person name="Nusbaum C."/>
            <person name="Tyler B."/>
            <person name="van West P."/>
            <person name="Dieguez-Uribeondo J."/>
            <person name="de Bruijn I."/>
            <person name="Tripathy S."/>
            <person name="Jiang R."/>
            <person name="Young S.K."/>
            <person name="Zeng Q."/>
            <person name="Gargeya S."/>
            <person name="Fitzgerald M."/>
            <person name="Haas B."/>
            <person name="Abouelleil A."/>
            <person name="Alvarado L."/>
            <person name="Arachchi H.M."/>
            <person name="Berlin A."/>
            <person name="Chapman S.B."/>
            <person name="Goldberg J."/>
            <person name="Griggs A."/>
            <person name="Gujja S."/>
            <person name="Hansen M."/>
            <person name="Howarth C."/>
            <person name="Imamovic A."/>
            <person name="Larimer J."/>
            <person name="McCowen C."/>
            <person name="Montmayeur A."/>
            <person name="Murphy C."/>
            <person name="Neiman D."/>
            <person name="Pearson M."/>
            <person name="Priest M."/>
            <person name="Roberts A."/>
            <person name="Saif S."/>
            <person name="Shea T."/>
            <person name="Sisk P."/>
            <person name="Sykes S."/>
            <person name="Wortman J."/>
            <person name="Nusbaum C."/>
            <person name="Birren B."/>
        </authorList>
    </citation>
    <scope>NUCLEOTIDE SEQUENCE [LARGE SCALE GENOMIC DNA]</scope>
    <source>
        <strain evidence="2 3">VS20</strain>
    </source>
</reference>
<evidence type="ECO:0000313" key="3">
    <source>
        <dbReference type="Proteomes" id="UP000030762"/>
    </source>
</evidence>
<dbReference type="PANTHER" id="PTHR36840:SF1">
    <property type="entry name" value="BLL5714 PROTEIN"/>
    <property type="match status" value="1"/>
</dbReference>
<feature type="transmembrane region" description="Helical" evidence="1">
    <location>
        <begin position="266"/>
        <end position="290"/>
    </location>
</feature>
<feature type="transmembrane region" description="Helical" evidence="1">
    <location>
        <begin position="84"/>
        <end position="104"/>
    </location>
</feature>
<keyword evidence="1" id="KW-0812">Transmembrane</keyword>
<dbReference type="STRING" id="1156394.T0R930"/>
<proteinExistence type="predicted"/>
<protein>
    <recommendedName>
        <fullName evidence="4">Low temperature requirement protein LtrA</fullName>
    </recommendedName>
</protein>
<dbReference type="RefSeq" id="XP_008620611.1">
    <property type="nucleotide sequence ID" value="XM_008622389.1"/>
</dbReference>
<dbReference type="InterPro" id="IPR010640">
    <property type="entry name" value="Low_temperature_requirement_A"/>
</dbReference>
<dbReference type="InParanoid" id="T0R930"/>
<dbReference type="GeneID" id="19956917"/>
<feature type="transmembrane region" description="Helical" evidence="1">
    <location>
        <begin position="110"/>
        <end position="132"/>
    </location>
</feature>
<keyword evidence="3" id="KW-1185">Reference proteome</keyword>
<dbReference type="OrthoDB" id="191995at2759"/>
<feature type="transmembrane region" description="Helical" evidence="1">
    <location>
        <begin position="139"/>
        <end position="159"/>
    </location>
</feature>